<sequence>MAAARPRQPRWITTLRHALQQDNGRGWTVWEARGHVQLCHRSTEGTRETQTLAIPWNGECIPAVLGTVAQLRSAMTEQGVGLKRAHALLQRTGMVALPGPATQPRIDWELVVEGFRSFKLSSGAVKASTFERMYEPVMQAFLAELAASPAPADAQELFERLVQTCGGEPGSKGRQLRVLYTAQLLRFALKQGAPSRWKPPEDLADFIGRRSADSLRRDSTPIKDRQLVALLDSITDPRWRLAIGLIGCFGLRPVELRFCRADGNWLVVEYRKRTARGSTPPRRVRGLDPEAMEGESTRLLSLLETQELPPLGTDNKGAGAAVHQFLERRSAWQRLRAEARFRGELLTPYGLRHGYALRAHQRGLAPRLTASLMGHSLQTHCRHYGNWTDAETIDAAFEKIGAAAA</sequence>
<dbReference type="InterPro" id="IPR002104">
    <property type="entry name" value="Integrase_catalytic"/>
</dbReference>
<dbReference type="GO" id="GO:0006310">
    <property type="term" value="P:DNA recombination"/>
    <property type="evidence" value="ECO:0007669"/>
    <property type="project" value="UniProtKB-KW"/>
</dbReference>
<dbReference type="SUPFAM" id="SSF56349">
    <property type="entry name" value="DNA breaking-rejoining enzymes"/>
    <property type="match status" value="1"/>
</dbReference>
<name>K9P7A3_CYAGP</name>
<dbReference type="GO" id="GO:0003677">
    <property type="term" value="F:DNA binding"/>
    <property type="evidence" value="ECO:0007669"/>
    <property type="project" value="InterPro"/>
</dbReference>
<reference evidence="4" key="1">
    <citation type="journal article" date="2013" name="Proc. Natl. Acad. Sci. U.S.A.">
        <title>Improving the coverage of the cyanobacterial phylum using diversity-driven genome sequencing.</title>
        <authorList>
            <person name="Shih P.M."/>
            <person name="Wu D."/>
            <person name="Latifi A."/>
            <person name="Axen S.D."/>
            <person name="Fewer D.P."/>
            <person name="Talla E."/>
            <person name="Calteau A."/>
            <person name="Cai F."/>
            <person name="Tandeau de Marsac N."/>
            <person name="Rippka R."/>
            <person name="Herdman M."/>
            <person name="Sivonen K."/>
            <person name="Coursin T."/>
            <person name="Laurent T."/>
            <person name="Goodwin L."/>
            <person name="Nolan M."/>
            <person name="Davenport K.W."/>
            <person name="Han C.S."/>
            <person name="Rubin E.M."/>
            <person name="Eisen J.A."/>
            <person name="Woyke T."/>
            <person name="Gugger M."/>
            <person name="Kerfeld C.A."/>
        </authorList>
    </citation>
    <scope>NUCLEOTIDE SEQUENCE [LARGE SCALE GENOMIC DNA]</scope>
    <source>
        <strain evidence="4">ATCC 27147 / PCC 6307</strain>
    </source>
</reference>
<dbReference type="AlphaFoldDB" id="K9P7A3"/>
<keyword evidence="1" id="KW-0233">DNA recombination</keyword>
<dbReference type="Gene3D" id="1.10.443.10">
    <property type="entry name" value="Intergrase catalytic core"/>
    <property type="match status" value="1"/>
</dbReference>
<evidence type="ECO:0000256" key="1">
    <source>
        <dbReference type="ARBA" id="ARBA00023172"/>
    </source>
</evidence>
<evidence type="ECO:0000313" key="3">
    <source>
        <dbReference type="EMBL" id="AFY28439.1"/>
    </source>
</evidence>
<dbReference type="HOGENOM" id="CLU_053698_0_0_3"/>
<dbReference type="KEGG" id="cgc:Cyagr_1263"/>
<evidence type="ECO:0000259" key="2">
    <source>
        <dbReference type="PROSITE" id="PS51898"/>
    </source>
</evidence>
<organism evidence="3 4">
    <name type="scientific">Cyanobium gracile (strain ATCC 27147 / PCC 6307)</name>
    <dbReference type="NCBI Taxonomy" id="292564"/>
    <lineage>
        <taxon>Bacteria</taxon>
        <taxon>Bacillati</taxon>
        <taxon>Cyanobacteriota</taxon>
        <taxon>Cyanophyceae</taxon>
        <taxon>Synechococcales</taxon>
        <taxon>Prochlorococcaceae</taxon>
        <taxon>Cyanobium</taxon>
    </lineage>
</organism>
<dbReference type="EMBL" id="CP003495">
    <property type="protein sequence ID" value="AFY28439.1"/>
    <property type="molecule type" value="Genomic_DNA"/>
</dbReference>
<dbReference type="STRING" id="292564.Cyagr_1263"/>
<dbReference type="GO" id="GO:0015074">
    <property type="term" value="P:DNA integration"/>
    <property type="evidence" value="ECO:0007669"/>
    <property type="project" value="InterPro"/>
</dbReference>
<feature type="domain" description="Tyr recombinase" evidence="2">
    <location>
        <begin position="216"/>
        <end position="398"/>
    </location>
</feature>
<accession>K9P7A3</accession>
<protein>
    <recommendedName>
        <fullName evidence="2">Tyr recombinase domain-containing protein</fullName>
    </recommendedName>
</protein>
<dbReference type="InterPro" id="IPR011010">
    <property type="entry name" value="DNA_brk_join_enz"/>
</dbReference>
<dbReference type="eggNOG" id="COG0582">
    <property type="taxonomic scope" value="Bacteria"/>
</dbReference>
<proteinExistence type="predicted"/>
<evidence type="ECO:0000313" key="4">
    <source>
        <dbReference type="Proteomes" id="UP000010388"/>
    </source>
</evidence>
<dbReference type="PROSITE" id="PS51898">
    <property type="entry name" value="TYR_RECOMBINASE"/>
    <property type="match status" value="1"/>
</dbReference>
<dbReference type="Proteomes" id="UP000010388">
    <property type="component" value="Chromosome"/>
</dbReference>
<gene>
    <name evidence="3" type="ordered locus">Cyagr_1263</name>
</gene>
<dbReference type="InterPro" id="IPR013762">
    <property type="entry name" value="Integrase-like_cat_sf"/>
</dbReference>